<proteinExistence type="predicted"/>
<organism evidence="2 3">
    <name type="scientific">Georgenia daeguensis</name>
    <dbReference type="NCBI Taxonomy" id="908355"/>
    <lineage>
        <taxon>Bacteria</taxon>
        <taxon>Bacillati</taxon>
        <taxon>Actinomycetota</taxon>
        <taxon>Actinomycetes</taxon>
        <taxon>Micrococcales</taxon>
        <taxon>Bogoriellaceae</taxon>
        <taxon>Georgenia</taxon>
    </lineage>
</organism>
<name>A0ABP6UL90_9MICO</name>
<feature type="region of interest" description="Disordered" evidence="1">
    <location>
        <begin position="45"/>
        <end position="102"/>
    </location>
</feature>
<gene>
    <name evidence="2" type="ORF">GCM10022262_39280</name>
</gene>
<keyword evidence="3" id="KW-1185">Reference proteome</keyword>
<dbReference type="EMBL" id="BAABBA010000032">
    <property type="protein sequence ID" value="GAA3511259.1"/>
    <property type="molecule type" value="Genomic_DNA"/>
</dbReference>
<reference evidence="3" key="1">
    <citation type="journal article" date="2019" name="Int. J. Syst. Evol. Microbiol.">
        <title>The Global Catalogue of Microorganisms (GCM) 10K type strain sequencing project: providing services to taxonomists for standard genome sequencing and annotation.</title>
        <authorList>
            <consortium name="The Broad Institute Genomics Platform"/>
            <consortium name="The Broad Institute Genome Sequencing Center for Infectious Disease"/>
            <person name="Wu L."/>
            <person name="Ma J."/>
        </authorList>
    </citation>
    <scope>NUCLEOTIDE SEQUENCE [LARGE SCALE GENOMIC DNA]</scope>
    <source>
        <strain evidence="3">JCM 17459</strain>
    </source>
</reference>
<feature type="region of interest" description="Disordered" evidence="1">
    <location>
        <begin position="1"/>
        <end position="21"/>
    </location>
</feature>
<feature type="compositionally biased region" description="Low complexity" evidence="1">
    <location>
        <begin position="52"/>
        <end position="62"/>
    </location>
</feature>
<protein>
    <submittedName>
        <fullName evidence="2">Uncharacterized protein</fullName>
    </submittedName>
</protein>
<comment type="caution">
    <text evidence="2">The sequence shown here is derived from an EMBL/GenBank/DDBJ whole genome shotgun (WGS) entry which is preliminary data.</text>
</comment>
<sequence>MESAARRPWRFAGPASGTGAAVPVTAWTTSTASPAAQMCGSEVRWSASTRMAPDAPSSSAASRAREEAGSHADVDHDDVGGHRRAVGEGDDDGASRADRLLPVTLGLRGRRDPAGADTEVQADAVSGQLLRQQRRQLRVERGQDVVGELDKVDPQPALRQRLDRLETDEPGPDDDGDGRLAVVPAAAVTPGEQPVDRGAQAVDVGDHAQRVHRRVVESLDRRAHRRGAGSQQQGVVGKSVRALRRLDGDLAGRAVDGGDPVPGAHVEVQGRAQRGRGVQEQGLAPLDLPGQVVRQAAVREGDELALLEHHDVGVLVQPAGAGRGAHAAGNPTHDDDAPGRPRHRRTDPPARCHAPMPPETLVAS</sequence>
<evidence type="ECO:0000256" key="1">
    <source>
        <dbReference type="SAM" id="MobiDB-lite"/>
    </source>
</evidence>
<feature type="compositionally biased region" description="Basic and acidic residues" evidence="1">
    <location>
        <begin position="63"/>
        <end position="99"/>
    </location>
</feature>
<feature type="compositionally biased region" description="Basic and acidic residues" evidence="1">
    <location>
        <begin position="141"/>
        <end position="153"/>
    </location>
</feature>
<evidence type="ECO:0000313" key="2">
    <source>
        <dbReference type="EMBL" id="GAA3511259.1"/>
    </source>
</evidence>
<accession>A0ABP6UL90</accession>
<dbReference type="Proteomes" id="UP001499841">
    <property type="component" value="Unassembled WGS sequence"/>
</dbReference>
<evidence type="ECO:0000313" key="3">
    <source>
        <dbReference type="Proteomes" id="UP001499841"/>
    </source>
</evidence>
<feature type="region of interest" description="Disordered" evidence="1">
    <location>
        <begin position="141"/>
        <end position="179"/>
    </location>
</feature>
<feature type="region of interest" description="Disordered" evidence="1">
    <location>
        <begin position="317"/>
        <end position="364"/>
    </location>
</feature>